<evidence type="ECO:0000313" key="2">
    <source>
        <dbReference type="EMBL" id="GAD25333.1"/>
    </source>
</evidence>
<keyword evidence="3" id="KW-1185">Reference proteome</keyword>
<dbReference type="RefSeq" id="WP_224777764.1">
    <property type="nucleotide sequence ID" value="NZ_BASM01000005.1"/>
</dbReference>
<gene>
    <name evidence="2" type="ORF">NBRC3257_0332</name>
</gene>
<name>A0ABQ0ISZ4_GLUTH</name>
<evidence type="ECO:0000313" key="3">
    <source>
        <dbReference type="Proteomes" id="UP000018209"/>
    </source>
</evidence>
<proteinExistence type="predicted"/>
<feature type="compositionally biased region" description="Polar residues" evidence="1">
    <location>
        <begin position="1"/>
        <end position="10"/>
    </location>
</feature>
<dbReference type="EMBL" id="BASM01000005">
    <property type="protein sequence ID" value="GAD25333.1"/>
    <property type="molecule type" value="Genomic_DNA"/>
</dbReference>
<organism evidence="2 3">
    <name type="scientific">Gluconobacter thailandicus NBRC 3257</name>
    <dbReference type="NCBI Taxonomy" id="1381097"/>
    <lineage>
        <taxon>Bacteria</taxon>
        <taxon>Pseudomonadati</taxon>
        <taxon>Pseudomonadota</taxon>
        <taxon>Alphaproteobacteria</taxon>
        <taxon>Acetobacterales</taxon>
        <taxon>Acetobacteraceae</taxon>
        <taxon>Gluconobacter</taxon>
    </lineage>
</organism>
<protein>
    <submittedName>
        <fullName evidence="2">Uncharacterized protein</fullName>
    </submittedName>
</protein>
<dbReference type="Proteomes" id="UP000018209">
    <property type="component" value="Unassembled WGS sequence"/>
</dbReference>
<evidence type="ECO:0000256" key="1">
    <source>
        <dbReference type="SAM" id="MobiDB-lite"/>
    </source>
</evidence>
<sequence>MTDTHPTGLSLQERPEPLIRSSTSQPLTKPVFVISRQADMTNLKTRHPLPFLAMSPMGAGNSFGVPWWLQVVEEERSASILDCGASAALARLALLAGIGWVVCRASPGQLKALYSDELHRERILTEVPQITPWPR</sequence>
<feature type="region of interest" description="Disordered" evidence="1">
    <location>
        <begin position="1"/>
        <end position="24"/>
    </location>
</feature>
<reference evidence="2 3" key="1">
    <citation type="submission" date="2013-08" db="EMBL/GenBank/DDBJ databases">
        <title>Gluconobacter thailandicus NBRC 3257 whole genome sequence.</title>
        <authorList>
            <person name="Matsutani M."/>
            <person name="Yakushi T."/>
            <person name="Matsushita K."/>
        </authorList>
    </citation>
    <scope>NUCLEOTIDE SEQUENCE [LARGE SCALE GENOMIC DNA]</scope>
    <source>
        <strain evidence="2 3">NBRC 3257</strain>
    </source>
</reference>
<accession>A0ABQ0ISZ4</accession>
<comment type="caution">
    <text evidence="2">The sequence shown here is derived from an EMBL/GenBank/DDBJ whole genome shotgun (WGS) entry which is preliminary data.</text>
</comment>